<dbReference type="InterPro" id="IPR036427">
    <property type="entry name" value="Bromodomain-like_sf"/>
</dbReference>
<dbReference type="PANTHER" id="PTHR45975">
    <property type="entry name" value="NUCLEOSOME-REMODELING FACTOR SUBUNIT BPTF"/>
    <property type="match status" value="1"/>
</dbReference>
<feature type="compositionally biased region" description="Basic and acidic residues" evidence="11">
    <location>
        <begin position="2632"/>
        <end position="2642"/>
    </location>
</feature>
<feature type="domain" description="DDT" evidence="14">
    <location>
        <begin position="215"/>
        <end position="275"/>
    </location>
</feature>
<reference evidence="15" key="1">
    <citation type="submission" date="2017-01" db="EMBL/GenBank/DDBJ databases">
        <title>A deep insight into the sialotranscriptome of adult male and female Cluex tarsalis mosquitoes.</title>
        <authorList>
            <person name="Ribeiro J.M."/>
            <person name="Moreira F."/>
            <person name="Bernard K.A."/>
            <person name="Calvo E."/>
        </authorList>
    </citation>
    <scope>NUCLEOTIDE SEQUENCE</scope>
    <source>
        <strain evidence="15">Kern County</strain>
        <tissue evidence="15">Salivary glands</tissue>
    </source>
</reference>
<feature type="region of interest" description="Disordered" evidence="11">
    <location>
        <begin position="2494"/>
        <end position="2578"/>
    </location>
</feature>
<name>A0A1Q3FWI9_CULTA</name>
<evidence type="ECO:0000256" key="10">
    <source>
        <dbReference type="PROSITE-ProRule" id="PRU00146"/>
    </source>
</evidence>
<feature type="compositionally biased region" description="Basic and acidic residues" evidence="11">
    <location>
        <begin position="566"/>
        <end position="578"/>
    </location>
</feature>
<dbReference type="InterPro" id="IPR011011">
    <property type="entry name" value="Znf_FYVE_PHD"/>
</dbReference>
<sequence length="3014" mass="333994">MSSRKSAGEGPSSGKKRGRPPGRQSSSSSMERPKSKFQYHLLKKPKYLCKDGGDSRFSTPSASRASSPGQGSEESSSVARPTTSRSRARPSKTPSKSAAKATPKGGGRASTTGRGRASTSRKSYTYHESEYHYGSDFGDDSDKSDGYDDSMRSASDSDDSLANESESDMSILSLSVGPIGSGLQKEPSPDPIWLQDREYPPLELPPSSEDLLVPNELVLRCASIYEIIRRFRHLVRLSPFRLEDFAAAIACEDQSPLLVEIHIMLLKAVLREEDSQQTHFAPLDQKDSVNIALYLIDAITWPEVLRSYIESEPALDRDVLRILSTSEYPFVGARQRLQVLQFLTDQFLVTTTVRDDMLQESPIHYDDHCRICHRLGDLLCCETCPAVFHLECVDPPLIDVPSEDWQCNLCKLHKVSGVTDCISSVEKQGMLCRQELLGFDRNGRKYWYVGRRIFVETEDGDNPPQVWYYSTVKQFEHLLTLLDPDEYEAQLWKELDERRDEIIRQMTITENITNQQKGGKKSYIEVDNQRVDKLLAKDADDSAAGEEESKENADEQEDSANGGDSATEKEEGDGDKHVTRSKTGSLTPRTFSIDELKRKGSLTKEDEEARLTRNRLSQVSNGTLYFKLGQENGFKSYVNQYSINPIALNKPQRNEERDKKRHLSHKFSLTQASEFKWLGGGMNSTQAQMVSTIKQTIIALEQATPSPFLHQNWSKLRKTWISAISGCTKARDFARILCILQASMRSVIFASVWHEQLGHTRMYRITAAEREEKKKLEKREKREQADEEERNRNTFNFVKYSLGLRHQVWKQKGEEYRIHGQWDWVWISCNRRQQSRKTRRETNQVGHVVVPIIAEVHKCLLKLDSRTYEAYRACVQDDRPAEQLDFMTENDALNHQLVEKFSQIETFQLPALYGEIDVSKALSTPAGRALYPKIARKASVLDGLLQRRIDLRDAEERKIAGVKLEEDDIGVNVIAKPDVVAAVPRFGECVEKQLQKIVNSRANNNAVASRNGTGIVRINQSATTPTVKPMTAEKRQELTDKVIELRAKYRQINRLASHYKCYSVDCADGNCYSVLCAQKQALQEELRPLLKQLQPAQVVNTTAGVRSILEQKLTQNKPEDFDALLTAFTMNRYRAVSDDLEQALRDPVEYDEELIAGMALPKMEVVEESGAGGEHNNNVTNEVEVKTEEVPDMVVKEEVVSTEDELNLNGSERTAADDSLKINEENSNSISENSCDEPRTTRRGRSSRNSGKNSSLVVAEEQPEPKVVKQEPEQVVLPKREHKPNRRFALPSRSVKKEDGADEKELAPDGSQRVFTVSSPKGRIYLRKDVKAPATVTATPTPTAAADTKVKPESKPLVGPPKPKYPAVNYFRNWKQSTSIMVLPRHEAIKLARVGGRLPVDGFHHTAKNNNSVWPYPCARPLFKTCWLYRTLNLSTLAAVGLQLRIVWTCLRWDDMAMKPVTTDGKHQVTTESEIMSLEILKHRYAGVFNERMQYLRRKVVIPLELPKTVREVQSIRSGLRKRKRAESPQQTEPQVSEEWIDEDKLELWEIKLYGEKQEKLAAAQVQPVTRTSTGKLPPNRHAGSSSGESSNSSTPTNGTNGAASGSAGPNKAGVISSKASREEITEKMEQQLRIQRAAHNQKRAMELKQDGATPPKQTVVQRRIIVKNPDGTTKVIQQNITQPASQAARSSPSTPQQQQQQQQAQASPTTPAAKPDGPQKVQIIRGPDGKVSVRGLNPGQQLIQTADGKLHVLSAAPGSSPAASKQAIATKTGQKIITKMAAAGTTVTSSPVVQQQQQVQPIQQNTTTVVSSPVVAPAAAPASTTSTTTTTVTQQLLNKAPNLVVRNQAGQPIKQIIQKQVVQKVQATSTTPQQVAATPQKIIINNQQGGTVQKIISTAGGQLIATSTSNQQVQKVVTQSNLQQLLQGATGQKVIVEQNPGQSQQVQTQKVLVATTPTGQTVQKQILIQNANAPGTPQQIVINQAGGGQKIVQQIVASPGQQIMIGGQRIILNPGGGQKIISNQPIQIQQNQQVQQIQQVQKVHHQLVAAPQQQQPQQPQQIQIQIQQPVVSQPQQIQTIQAAQPPQLTQGQSLAQQLSSGKLQLANLNGQQVLIRPLGNNQAQVVAHIKTQSNGTAQIIPLANAVDPPPPPQPQIQQVQIPQATTIQQVVQQQQQQTIVQHALNTSGGSTTTFQQLASPIQQQQVIDPVEQSLLQGQPPGTVIKCVTAQVIQTQQGPRIVLQGLQGSDFTPQQSALVQQQVKQQLLKAQESNGKQGVLGPTKIYLAIQPSQQATVAAQPPPLAPVQIKHDGGTTHIQLHQHADSTVTTTTPTAADDPELPVTGSLISTTTTIKTAASTSSNDSKPQILSNIVLNGGSTGSAINPLVKKELQKVLSRSQKIQDVDGTESVKKEAAEEDDDDRGSEEGEAKDDGSFVVTADYIQQTIKNALKQENLNPEIEEKLLNLQRYQEKQMKTDDRGGAAIALQHNYSNMSSSREHHHHHGGHNTPSKAKKRVHRGEDDDDEWMMDTPKRRPTKSGSAGGSVGSSVSSIERKTGMGGGLDTTPGSSSSKKRTISQNEATAAAAAAAVVASVKAETMASGGDMPVPLESSTTTTTTSTPASSTFNARSEAARRGVEKRKQQQALLQQQQRQNKLQAQLNRHKEQLKKDILKKRSHLERELQVQIQKELSAELASRCKQEQQQIKQESSTTKLGQTGAGAAAVAAATEKGGSARKKTTSMSKENNQKGQKHANNAGKASADKSSKSSSSKRMSKGKKEKIYCLCRKPYDDTKFYVGCDLCNNWFHGDCVGISEEQSKEINEFVCSECKHARETQELYCLCKQPYDESQFYICCDKCQDWFHGRCVGILQSEAEFIDEYICPNCQINNSVNFANMKSLSAKEFDNLKKLVKQIQQHKSAWPFMEPVDPDEAPDYYRVIKEPMDLQKIEGKVDAQGYHTLSEFIGDMTKIFDNCRYYNPKESQFYRCAESLESFFVQKIKFFRENLVEKKATPS</sequence>
<dbReference type="PRINTS" id="PR00503">
    <property type="entry name" value="BROMODOMAIN"/>
</dbReference>
<feature type="compositionally biased region" description="Low complexity" evidence="11">
    <location>
        <begin position="109"/>
        <end position="123"/>
    </location>
</feature>
<feature type="compositionally biased region" description="Low complexity" evidence="11">
    <location>
        <begin position="2644"/>
        <end position="2660"/>
    </location>
</feature>
<evidence type="ECO:0000259" key="12">
    <source>
        <dbReference type="PROSITE" id="PS50014"/>
    </source>
</evidence>
<dbReference type="PROSITE" id="PS50016">
    <property type="entry name" value="ZF_PHD_2"/>
    <property type="match status" value="3"/>
</dbReference>
<feature type="region of interest" description="Disordered" evidence="11">
    <location>
        <begin position="2726"/>
        <end position="2774"/>
    </location>
</feature>
<feature type="compositionally biased region" description="Basic and acidic residues" evidence="11">
    <location>
        <begin position="2401"/>
        <end position="2415"/>
    </location>
</feature>
<evidence type="ECO:0000313" key="15">
    <source>
        <dbReference type="EMBL" id="JAV31783.1"/>
    </source>
</evidence>
<feature type="region of interest" description="Disordered" evidence="11">
    <location>
        <begin position="1"/>
        <end position="168"/>
    </location>
</feature>
<dbReference type="InterPro" id="IPR018359">
    <property type="entry name" value="Bromodomain_CS"/>
</dbReference>
<keyword evidence="2" id="KW-0479">Metal-binding</keyword>
<dbReference type="SUPFAM" id="SSF57903">
    <property type="entry name" value="FYVE/PHD zinc finger"/>
    <property type="match status" value="3"/>
</dbReference>
<dbReference type="InterPro" id="IPR028941">
    <property type="entry name" value="WHIM2_dom"/>
</dbReference>
<evidence type="ECO:0000256" key="1">
    <source>
        <dbReference type="ARBA" id="ARBA00004123"/>
    </source>
</evidence>
<feature type="region of interest" description="Disordered" evidence="11">
    <location>
        <begin position="2325"/>
        <end position="2345"/>
    </location>
</feature>
<feature type="compositionally biased region" description="Low complexity" evidence="11">
    <location>
        <begin position="1682"/>
        <end position="1714"/>
    </location>
</feature>
<feature type="compositionally biased region" description="Acidic residues" evidence="11">
    <location>
        <begin position="156"/>
        <end position="167"/>
    </location>
</feature>
<dbReference type="Pfam" id="PF02791">
    <property type="entry name" value="DDT"/>
    <property type="match status" value="1"/>
</dbReference>
<dbReference type="SMART" id="SM00297">
    <property type="entry name" value="BROMO"/>
    <property type="match status" value="1"/>
</dbReference>
<dbReference type="GO" id="GO:0016589">
    <property type="term" value="C:NURF complex"/>
    <property type="evidence" value="ECO:0007669"/>
    <property type="project" value="InterPro"/>
</dbReference>
<feature type="region of interest" description="Disordered" evidence="11">
    <location>
        <begin position="2398"/>
        <end position="2436"/>
    </location>
</feature>
<dbReference type="InterPro" id="IPR001965">
    <property type="entry name" value="Znf_PHD"/>
</dbReference>
<feature type="domain" description="Bromo" evidence="12">
    <location>
        <begin position="2915"/>
        <end position="2985"/>
    </location>
</feature>
<feature type="region of interest" description="Disordered" evidence="11">
    <location>
        <begin position="1338"/>
        <end position="1359"/>
    </location>
</feature>
<feature type="compositionally biased region" description="Basic residues" evidence="11">
    <location>
        <begin position="35"/>
        <end position="47"/>
    </location>
</feature>
<dbReference type="InterPro" id="IPR001487">
    <property type="entry name" value="Bromodomain"/>
</dbReference>
<comment type="subcellular location">
    <subcellularLocation>
        <location evidence="1">Nucleus</location>
    </subcellularLocation>
</comment>
<keyword evidence="5" id="KW-0805">Transcription regulation</keyword>
<dbReference type="Pfam" id="PF15613">
    <property type="entry name" value="WSD"/>
    <property type="match status" value="1"/>
</dbReference>
<evidence type="ECO:0000256" key="3">
    <source>
        <dbReference type="ARBA" id="ARBA00022771"/>
    </source>
</evidence>
<feature type="compositionally biased region" description="Low complexity" evidence="11">
    <location>
        <begin position="2612"/>
        <end position="2626"/>
    </location>
</feature>
<feature type="compositionally biased region" description="Acidic residues" evidence="11">
    <location>
        <begin position="541"/>
        <end position="558"/>
    </location>
</feature>
<dbReference type="Pfam" id="PF00628">
    <property type="entry name" value="PHD"/>
    <property type="match status" value="3"/>
</dbReference>
<dbReference type="Gene3D" id="3.30.40.10">
    <property type="entry name" value="Zinc/RING finger domain, C3HC4 (zinc finger)"/>
    <property type="match status" value="3"/>
</dbReference>
<dbReference type="EMBL" id="GFDL01003262">
    <property type="protein sequence ID" value="JAV31783.1"/>
    <property type="molecule type" value="Transcribed_RNA"/>
</dbReference>
<feature type="region of interest" description="Disordered" evidence="11">
    <location>
        <begin position="1199"/>
        <end position="1309"/>
    </location>
</feature>
<feature type="region of interest" description="Disordered" evidence="11">
    <location>
        <begin position="1681"/>
        <end position="1734"/>
    </location>
</feature>
<protein>
    <submittedName>
        <fullName evidence="15">Putative nucleosome remodeling factor subunit</fullName>
    </submittedName>
</protein>
<feature type="region of interest" description="Disordered" evidence="11">
    <location>
        <begin position="1639"/>
        <end position="1658"/>
    </location>
</feature>
<keyword evidence="4" id="KW-0862">Zinc</keyword>
<evidence type="ECO:0000256" key="9">
    <source>
        <dbReference type="PROSITE-ProRule" id="PRU00035"/>
    </source>
</evidence>
<dbReference type="SMART" id="SM00249">
    <property type="entry name" value="PHD"/>
    <property type="match status" value="3"/>
</dbReference>
<dbReference type="InterPro" id="IPR018501">
    <property type="entry name" value="DDT_dom"/>
</dbReference>
<feature type="region of interest" description="Disordered" evidence="11">
    <location>
        <begin position="539"/>
        <end position="610"/>
    </location>
</feature>
<feature type="domain" description="PHD-type" evidence="13">
    <location>
        <begin position="366"/>
        <end position="413"/>
    </location>
</feature>
<evidence type="ECO:0000256" key="5">
    <source>
        <dbReference type="ARBA" id="ARBA00023015"/>
    </source>
</evidence>
<dbReference type="InterPro" id="IPR019787">
    <property type="entry name" value="Znf_PHD-finger"/>
</dbReference>
<feature type="compositionally biased region" description="Low complexity" evidence="11">
    <location>
        <begin position="2325"/>
        <end position="2336"/>
    </location>
</feature>
<feature type="compositionally biased region" description="Basic and acidic residues" evidence="11">
    <location>
        <begin position="1263"/>
        <end position="1272"/>
    </location>
</feature>
<feature type="compositionally biased region" description="Polar residues" evidence="11">
    <location>
        <begin position="56"/>
        <end position="65"/>
    </location>
</feature>
<feature type="compositionally biased region" description="Polar residues" evidence="11">
    <location>
        <begin position="2566"/>
        <end position="2578"/>
    </location>
</feature>
<feature type="compositionally biased region" description="Basic and acidic residues" evidence="11">
    <location>
        <begin position="140"/>
        <end position="151"/>
    </location>
</feature>
<keyword evidence="6 9" id="KW-0103">Bromodomain</keyword>
<feature type="compositionally biased region" description="Low complexity" evidence="11">
    <location>
        <begin position="1584"/>
        <end position="1609"/>
    </location>
</feature>
<feature type="compositionally biased region" description="Basic and acidic residues" evidence="11">
    <location>
        <begin position="1295"/>
        <end position="1307"/>
    </location>
</feature>
<feature type="region of interest" description="Disordered" evidence="11">
    <location>
        <begin position="2601"/>
        <end position="2660"/>
    </location>
</feature>
<feature type="region of interest" description="Disordered" evidence="11">
    <location>
        <begin position="1515"/>
        <end position="1539"/>
    </location>
</feature>
<evidence type="ECO:0000256" key="11">
    <source>
        <dbReference type="SAM" id="MobiDB-lite"/>
    </source>
</evidence>
<dbReference type="PROSITE" id="PS50014">
    <property type="entry name" value="BROMODOMAIN_2"/>
    <property type="match status" value="1"/>
</dbReference>
<proteinExistence type="predicted"/>
<feature type="compositionally biased region" description="Polar residues" evidence="11">
    <location>
        <begin position="2740"/>
        <end position="2749"/>
    </location>
</feature>
<organism evidence="15">
    <name type="scientific">Culex tarsalis</name>
    <name type="common">Encephalitis mosquito</name>
    <dbReference type="NCBI Taxonomy" id="7177"/>
    <lineage>
        <taxon>Eukaryota</taxon>
        <taxon>Metazoa</taxon>
        <taxon>Ecdysozoa</taxon>
        <taxon>Arthropoda</taxon>
        <taxon>Hexapoda</taxon>
        <taxon>Insecta</taxon>
        <taxon>Pterygota</taxon>
        <taxon>Neoptera</taxon>
        <taxon>Endopterygota</taxon>
        <taxon>Diptera</taxon>
        <taxon>Nematocera</taxon>
        <taxon>Culicoidea</taxon>
        <taxon>Culicidae</taxon>
        <taxon>Culicinae</taxon>
        <taxon>Culicini</taxon>
        <taxon>Culex</taxon>
        <taxon>Culex</taxon>
    </lineage>
</organism>
<keyword evidence="8" id="KW-0539">Nucleus</keyword>
<dbReference type="CDD" id="cd05509">
    <property type="entry name" value="Bromo_gcn5_like"/>
    <property type="match status" value="1"/>
</dbReference>
<dbReference type="CDD" id="cd15559">
    <property type="entry name" value="PHD1_BPTF"/>
    <property type="match status" value="1"/>
</dbReference>
<dbReference type="PROSITE" id="PS50827">
    <property type="entry name" value="DDT"/>
    <property type="match status" value="1"/>
</dbReference>
<dbReference type="FunFam" id="3.30.40.10:FF:000048">
    <property type="entry name" value="nucleosome-remodeling factor subunit BPTF isoform X1"/>
    <property type="match status" value="1"/>
</dbReference>
<dbReference type="InterPro" id="IPR013083">
    <property type="entry name" value="Znf_RING/FYVE/PHD"/>
</dbReference>
<dbReference type="Gene3D" id="1.20.920.10">
    <property type="entry name" value="Bromodomain-like"/>
    <property type="match status" value="1"/>
</dbReference>
<evidence type="ECO:0000259" key="13">
    <source>
        <dbReference type="PROSITE" id="PS50016"/>
    </source>
</evidence>
<feature type="compositionally biased region" description="Basic and acidic residues" evidence="11">
    <location>
        <begin position="2425"/>
        <end position="2434"/>
    </location>
</feature>
<evidence type="ECO:0000256" key="2">
    <source>
        <dbReference type="ARBA" id="ARBA00022723"/>
    </source>
</evidence>
<feature type="compositionally biased region" description="Low complexity" evidence="11">
    <location>
        <begin position="1338"/>
        <end position="1347"/>
    </location>
</feature>
<feature type="region of interest" description="Disordered" evidence="11">
    <location>
        <begin position="1562"/>
        <end position="1627"/>
    </location>
</feature>
<evidence type="ECO:0000256" key="8">
    <source>
        <dbReference type="ARBA" id="ARBA00023242"/>
    </source>
</evidence>
<feature type="compositionally biased region" description="Low complexity" evidence="11">
    <location>
        <begin position="66"/>
        <end position="97"/>
    </location>
</feature>
<feature type="compositionally biased region" description="Basic and acidic residues" evidence="11">
    <location>
        <begin position="592"/>
        <end position="610"/>
    </location>
</feature>
<dbReference type="CDD" id="cd15560">
    <property type="entry name" value="PHD2_3_BPTF"/>
    <property type="match status" value="2"/>
</dbReference>
<keyword evidence="7" id="KW-0804">Transcription</keyword>
<dbReference type="Pfam" id="PF00439">
    <property type="entry name" value="Bromodomain"/>
    <property type="match status" value="1"/>
</dbReference>
<evidence type="ECO:0000256" key="4">
    <source>
        <dbReference type="ARBA" id="ARBA00022833"/>
    </source>
</evidence>
<keyword evidence="3 10" id="KW-0863">Zinc-finger</keyword>
<feature type="compositionally biased region" description="Polar residues" evidence="11">
    <location>
        <begin position="581"/>
        <end position="590"/>
    </location>
</feature>
<feature type="compositionally biased region" description="Basic and acidic residues" evidence="11">
    <location>
        <begin position="1214"/>
        <end position="1224"/>
    </location>
</feature>
<evidence type="ECO:0000259" key="14">
    <source>
        <dbReference type="PROSITE" id="PS50827"/>
    </source>
</evidence>
<dbReference type="InterPro" id="IPR038028">
    <property type="entry name" value="BPTF"/>
</dbReference>
<dbReference type="SUPFAM" id="SSF47370">
    <property type="entry name" value="Bromodomain"/>
    <property type="match status" value="1"/>
</dbReference>
<dbReference type="PANTHER" id="PTHR45975:SF2">
    <property type="entry name" value="NUCLEOSOME-REMODELING FACTOR SUBUNIT BPTF"/>
    <property type="match status" value="1"/>
</dbReference>
<evidence type="ECO:0000256" key="7">
    <source>
        <dbReference type="ARBA" id="ARBA00023163"/>
    </source>
</evidence>
<dbReference type="PROSITE" id="PS00633">
    <property type="entry name" value="BROMODOMAIN_1"/>
    <property type="match status" value="1"/>
</dbReference>
<dbReference type="GO" id="GO:0000978">
    <property type="term" value="F:RNA polymerase II cis-regulatory region sequence-specific DNA binding"/>
    <property type="evidence" value="ECO:0007669"/>
    <property type="project" value="TreeGrafter"/>
</dbReference>
<feature type="compositionally biased region" description="Basic residues" evidence="11">
    <location>
        <begin position="2499"/>
        <end position="2518"/>
    </location>
</feature>
<feature type="domain" description="PHD-type" evidence="13">
    <location>
        <begin position="2781"/>
        <end position="2832"/>
    </location>
</feature>
<evidence type="ECO:0000256" key="6">
    <source>
        <dbReference type="ARBA" id="ARBA00023117"/>
    </source>
</evidence>
<feature type="domain" description="PHD-type" evidence="13">
    <location>
        <begin position="2837"/>
        <end position="2888"/>
    </location>
</feature>
<dbReference type="InterPro" id="IPR019786">
    <property type="entry name" value="Zinc_finger_PHD-type_CS"/>
</dbReference>
<dbReference type="GO" id="GO:0008270">
    <property type="term" value="F:zinc ion binding"/>
    <property type="evidence" value="ECO:0007669"/>
    <property type="project" value="UniProtKB-KW"/>
</dbReference>
<dbReference type="PROSITE" id="PS01359">
    <property type="entry name" value="ZF_PHD_1"/>
    <property type="match status" value="1"/>
</dbReference>
<dbReference type="GO" id="GO:0006357">
    <property type="term" value="P:regulation of transcription by RNA polymerase II"/>
    <property type="evidence" value="ECO:0007669"/>
    <property type="project" value="InterPro"/>
</dbReference>
<dbReference type="SMART" id="SM00571">
    <property type="entry name" value="DDT"/>
    <property type="match status" value="1"/>
</dbReference>
<accession>A0A1Q3FWI9</accession>